<dbReference type="InterPro" id="IPR017244">
    <property type="entry name" value="23SrRNA_methyltr_KL"/>
</dbReference>
<dbReference type="Gene3D" id="3.30.2130.30">
    <property type="match status" value="1"/>
</dbReference>
<evidence type="ECO:0000256" key="4">
    <source>
        <dbReference type="ARBA" id="ARBA00022679"/>
    </source>
</evidence>
<dbReference type="Gene3D" id="3.40.50.150">
    <property type="entry name" value="Vaccinia Virus protein VP39"/>
    <property type="match status" value="2"/>
</dbReference>
<organism evidence="9 10">
    <name type="scientific">Neorhodopirellula lusitana</name>
    <dbReference type="NCBI Taxonomy" id="445327"/>
    <lineage>
        <taxon>Bacteria</taxon>
        <taxon>Pseudomonadati</taxon>
        <taxon>Planctomycetota</taxon>
        <taxon>Planctomycetia</taxon>
        <taxon>Pirellulales</taxon>
        <taxon>Pirellulaceae</taxon>
        <taxon>Neorhodopirellula</taxon>
    </lineage>
</organism>
<evidence type="ECO:0000256" key="5">
    <source>
        <dbReference type="ARBA" id="ARBA00022691"/>
    </source>
</evidence>
<sequence>MPANPPYDLIAACAFGLEAIVKRELAALGIEATIGESGRVHFQGDFTTIAKANLWLRCADRVLIRIAEFPAADFDALFETTKAIQWGDWIPVDGEFPVTGRSVKSTLTSVPACQRAVKRAVVDALQRDHATEDLPETGAQVKVDIAILKDVATLTLDTTGRSLHRRGYRTDISSAPLKETLAAAMVSLSYWRRDRPLLDPFCGSGTIPIEAAMMGRNMAPGQHRNFAFEDWADVSPEILYGLRGEALQGVLDPLPQRLLGSDIDPRILRAARDNAERAGVTADVHFEPGDVRDVQSKRRFGCLITNPPYGMRLGRDWEIEELYASIPQVLRHLPTWSFYFLTAFGQFENAFGRKADRRRKLYNGRIECTYYQFQGPKPVASKPVATETEIATETAQAEPNVADSNSARPIADEPKQAKPEPTATPVCTPPKPDASAEVKQTAPSETPAAESESPASPVTAPPITATPESDAPAPGSPWAKAAANNAKADNAKADSDSPSRVDASPTVAAPPAVDDSVNTPKTADSNHASTSDNTPSERESQPAPAPQPKYIHAVGEAAFGALTDKAAHQAELFATRLKKRAKHLRRWPTKRGITCFRLYERDVPEIPLVVDRYENHLHLSEFERPHDRDPAQHANWLDLMARTAGEALDVPKQNVYLKKRIRQRGKTQHQKVDETEQRIPVKEGGLTFLVNLADYVDTGLFLDHRVTRSMVREAAAGKNFLNLFSYTGSFTSYAASGGAASTTSVDLSANYSQWAQENLQANNLDGPQHQFVTMDIGEFIRRHKPGEVYDLVVCDPPTFSNSKRTDQDWNVQTDAIPLLLDVMKLVKPGGIIFFSTNFRRFKMNADALGATEVHEISTQTVPEDFRNRRIHRCWRIVK</sequence>
<feature type="compositionally biased region" description="Low complexity" evidence="7">
    <location>
        <begin position="479"/>
        <end position="488"/>
    </location>
</feature>
<feature type="region of interest" description="Disordered" evidence="7">
    <location>
        <begin position="377"/>
        <end position="548"/>
    </location>
</feature>
<gene>
    <name evidence="9" type="ORF">SAMN06265222_10834</name>
</gene>
<dbReference type="InterPro" id="IPR054170">
    <property type="entry name" value="RlmL_1st"/>
</dbReference>
<dbReference type="PROSITE" id="PS51165">
    <property type="entry name" value="THUMP"/>
    <property type="match status" value="1"/>
</dbReference>
<dbReference type="Proteomes" id="UP001158067">
    <property type="component" value="Unassembled WGS sequence"/>
</dbReference>
<dbReference type="Pfam" id="PF02926">
    <property type="entry name" value="THUMP"/>
    <property type="match status" value="1"/>
</dbReference>
<dbReference type="SUPFAM" id="SSF53335">
    <property type="entry name" value="S-adenosyl-L-methionine-dependent methyltransferases"/>
    <property type="match status" value="2"/>
</dbReference>
<keyword evidence="2" id="KW-0698">rRNA processing</keyword>
<evidence type="ECO:0000256" key="7">
    <source>
        <dbReference type="SAM" id="MobiDB-lite"/>
    </source>
</evidence>
<evidence type="ECO:0000256" key="1">
    <source>
        <dbReference type="ARBA" id="ARBA00022490"/>
    </source>
</evidence>
<evidence type="ECO:0000256" key="2">
    <source>
        <dbReference type="ARBA" id="ARBA00022552"/>
    </source>
</evidence>
<dbReference type="Pfam" id="PF01170">
    <property type="entry name" value="UPF0020"/>
    <property type="match status" value="1"/>
</dbReference>
<keyword evidence="6" id="KW-0694">RNA-binding</keyword>
<feature type="domain" description="THUMP" evidence="8">
    <location>
        <begin position="48"/>
        <end position="158"/>
    </location>
</feature>
<dbReference type="PIRSF" id="PIRSF037618">
    <property type="entry name" value="RNA_Mtase_bacteria_prd"/>
    <property type="match status" value="1"/>
</dbReference>
<proteinExistence type="predicted"/>
<feature type="compositionally biased region" description="Polar residues" evidence="7">
    <location>
        <begin position="516"/>
        <end position="534"/>
    </location>
</feature>
<evidence type="ECO:0000256" key="6">
    <source>
        <dbReference type="PROSITE-ProRule" id="PRU00529"/>
    </source>
</evidence>
<feature type="compositionally biased region" description="Basic and acidic residues" evidence="7">
    <location>
        <begin position="489"/>
        <end position="499"/>
    </location>
</feature>
<keyword evidence="1" id="KW-0963">Cytoplasm</keyword>
<feature type="compositionally biased region" description="Low complexity" evidence="7">
    <location>
        <begin position="385"/>
        <end position="398"/>
    </location>
</feature>
<evidence type="ECO:0000259" key="8">
    <source>
        <dbReference type="PROSITE" id="PS51165"/>
    </source>
</evidence>
<dbReference type="RefSeq" id="WP_283433415.1">
    <property type="nucleotide sequence ID" value="NZ_FXUG01000008.1"/>
</dbReference>
<dbReference type="EMBL" id="FXUG01000008">
    <property type="protein sequence ID" value="SMP63189.1"/>
    <property type="molecule type" value="Genomic_DNA"/>
</dbReference>
<dbReference type="Pfam" id="PF22020">
    <property type="entry name" value="RlmL_1st"/>
    <property type="match status" value="1"/>
</dbReference>
<dbReference type="PANTHER" id="PTHR47313">
    <property type="entry name" value="RIBOSOMAL RNA LARGE SUBUNIT METHYLTRANSFERASE K/L"/>
    <property type="match status" value="1"/>
</dbReference>
<dbReference type="InterPro" id="IPR004114">
    <property type="entry name" value="THUMP_dom"/>
</dbReference>
<comment type="caution">
    <text evidence="9">The sequence shown here is derived from an EMBL/GenBank/DDBJ whole genome shotgun (WGS) entry which is preliminary data.</text>
</comment>
<dbReference type="CDD" id="cd02440">
    <property type="entry name" value="AdoMet_MTases"/>
    <property type="match status" value="1"/>
</dbReference>
<evidence type="ECO:0000313" key="10">
    <source>
        <dbReference type="Proteomes" id="UP001158067"/>
    </source>
</evidence>
<dbReference type="PROSITE" id="PS01261">
    <property type="entry name" value="UPF0020"/>
    <property type="match status" value="1"/>
</dbReference>
<dbReference type="InterPro" id="IPR019614">
    <property type="entry name" value="SAM-dep_methyl-trfase"/>
</dbReference>
<dbReference type="Pfam" id="PF10672">
    <property type="entry name" value="Methyltrans_SAM"/>
    <property type="match status" value="1"/>
</dbReference>
<dbReference type="InterPro" id="IPR053943">
    <property type="entry name" value="RlmKL-like_Mtase_CS"/>
</dbReference>
<evidence type="ECO:0000256" key="3">
    <source>
        <dbReference type="ARBA" id="ARBA00022603"/>
    </source>
</evidence>
<dbReference type="InterPro" id="IPR029063">
    <property type="entry name" value="SAM-dependent_MTases_sf"/>
</dbReference>
<evidence type="ECO:0000313" key="9">
    <source>
        <dbReference type="EMBL" id="SMP63189.1"/>
    </source>
</evidence>
<keyword evidence="4" id="KW-0808">Transferase</keyword>
<dbReference type="CDD" id="cd11715">
    <property type="entry name" value="THUMP_AdoMetMT"/>
    <property type="match status" value="1"/>
</dbReference>
<keyword evidence="5" id="KW-0949">S-adenosyl-L-methionine</keyword>
<protein>
    <submittedName>
        <fullName evidence="9">23S rRNA G2445 N2-methylase RlmL</fullName>
    </submittedName>
</protein>
<dbReference type="SMART" id="SM00981">
    <property type="entry name" value="THUMP"/>
    <property type="match status" value="1"/>
</dbReference>
<dbReference type="InterPro" id="IPR000241">
    <property type="entry name" value="RlmKL-like_Mtase"/>
</dbReference>
<keyword evidence="3" id="KW-0489">Methyltransferase</keyword>
<dbReference type="PANTHER" id="PTHR47313:SF1">
    <property type="entry name" value="RIBOSOMAL RNA LARGE SUBUNIT METHYLTRANSFERASE K_L"/>
    <property type="match status" value="1"/>
</dbReference>
<name>A0ABY1QBA2_9BACT</name>
<dbReference type="Gene3D" id="3.30.750.80">
    <property type="entry name" value="RNA methyltransferase domain (HRMD) like"/>
    <property type="match status" value="1"/>
</dbReference>
<accession>A0ABY1QBA2</accession>
<keyword evidence="10" id="KW-1185">Reference proteome</keyword>
<reference evidence="9 10" key="1">
    <citation type="submission" date="2017-05" db="EMBL/GenBank/DDBJ databases">
        <authorList>
            <person name="Varghese N."/>
            <person name="Submissions S."/>
        </authorList>
    </citation>
    <scope>NUCLEOTIDE SEQUENCE [LARGE SCALE GENOMIC DNA]</scope>
    <source>
        <strain evidence="9 10">DSM 25457</strain>
    </source>
</reference>